<protein>
    <recommendedName>
        <fullName evidence="5">Cell division protein ZapD</fullName>
    </recommendedName>
    <alternativeName>
        <fullName evidence="5">Z ring-associated protein D</fullName>
    </alternativeName>
</protein>
<dbReference type="SUPFAM" id="SSF160950">
    <property type="entry name" value="YacF-like"/>
    <property type="match status" value="1"/>
</dbReference>
<keyword evidence="1 5" id="KW-0963">Cytoplasm</keyword>
<dbReference type="Proteomes" id="UP000283993">
    <property type="component" value="Unassembled WGS sequence"/>
</dbReference>
<sequence length="256" mass="29463">MADDGAFCFEQPLNERIRTFLRLEHLLARLRYHEADESVWGRRAAMGALLDILNVMSRHDIRTEVSKELGQRYAGLERLAERDDVDDAALRHVLDELDTLGRELQRVPPQFASYLLRDNELLNSLNNRLPIPGGSCGFDLPAYQHWLAQDAAGIRADIERWCERILPFENAVRTLLRLLRDSARPRPVTAENGVFVHNTETGTQLIRVLLDDADVYPEISAGRHRATLRFMQYENTDLRVCQAQTSVEFRMACCRY</sequence>
<keyword evidence="7" id="KW-1185">Reference proteome</keyword>
<comment type="subunit">
    <text evidence="5">Interacts with FtsZ.</text>
</comment>
<organism evidence="6 7">
    <name type="scientific">Salinisphaera orenii MK-B5</name>
    <dbReference type="NCBI Taxonomy" id="856730"/>
    <lineage>
        <taxon>Bacteria</taxon>
        <taxon>Pseudomonadati</taxon>
        <taxon>Pseudomonadota</taxon>
        <taxon>Gammaproteobacteria</taxon>
        <taxon>Salinisphaerales</taxon>
        <taxon>Salinisphaeraceae</taxon>
        <taxon>Salinisphaera</taxon>
    </lineage>
</organism>
<dbReference type="Gene3D" id="2.60.440.10">
    <property type="entry name" value="YacF-like domains"/>
    <property type="match status" value="1"/>
</dbReference>
<evidence type="ECO:0000256" key="4">
    <source>
        <dbReference type="ARBA" id="ARBA00023306"/>
    </source>
</evidence>
<comment type="caution">
    <text evidence="6">The sequence shown here is derived from an EMBL/GenBank/DDBJ whole genome shotgun (WGS) entry which is preliminary data.</text>
</comment>
<keyword evidence="3 5" id="KW-0717">Septation</keyword>
<dbReference type="GO" id="GO:0043093">
    <property type="term" value="P:FtsZ-dependent cytokinesis"/>
    <property type="evidence" value="ECO:0007669"/>
    <property type="project" value="UniProtKB-UniRule"/>
</dbReference>
<dbReference type="InterPro" id="IPR027462">
    <property type="entry name" value="ZapD_C"/>
</dbReference>
<reference evidence="6 7" key="1">
    <citation type="submission" date="2013-10" db="EMBL/GenBank/DDBJ databases">
        <title>Salinisphaera orenii MK-B5 Genome Sequencing.</title>
        <authorList>
            <person name="Lai Q."/>
            <person name="Li C."/>
            <person name="Shao Z."/>
        </authorList>
    </citation>
    <scope>NUCLEOTIDE SEQUENCE [LARGE SCALE GENOMIC DNA]</scope>
    <source>
        <strain evidence="6 7">MK-B5</strain>
    </source>
</reference>
<dbReference type="HAMAP" id="MF_01092">
    <property type="entry name" value="ZapD"/>
    <property type="match status" value="1"/>
</dbReference>
<dbReference type="GO" id="GO:0032153">
    <property type="term" value="C:cell division site"/>
    <property type="evidence" value="ECO:0007669"/>
    <property type="project" value="TreeGrafter"/>
</dbReference>
<evidence type="ECO:0000313" key="6">
    <source>
        <dbReference type="EMBL" id="ROO27244.1"/>
    </source>
</evidence>
<comment type="similarity">
    <text evidence="5">Belongs to the ZapD family.</text>
</comment>
<dbReference type="NCBIfam" id="NF003656">
    <property type="entry name" value="PRK05287.1-4"/>
    <property type="match status" value="1"/>
</dbReference>
<dbReference type="EMBL" id="AYKH01000014">
    <property type="protein sequence ID" value="ROO27244.1"/>
    <property type="molecule type" value="Genomic_DNA"/>
</dbReference>
<evidence type="ECO:0000256" key="3">
    <source>
        <dbReference type="ARBA" id="ARBA00023210"/>
    </source>
</evidence>
<comment type="function">
    <text evidence="5">Cell division factor that enhances FtsZ-ring assembly. Directly interacts with FtsZ and promotes bundling of FtsZ protofilaments, with a reduction in FtsZ GTPase activity.</text>
</comment>
<dbReference type="Pfam" id="PF07072">
    <property type="entry name" value="ZapD"/>
    <property type="match status" value="1"/>
</dbReference>
<dbReference type="Gene3D" id="1.10.3900.10">
    <property type="entry name" value="YacF-like"/>
    <property type="match status" value="1"/>
</dbReference>
<dbReference type="InterPro" id="IPR036268">
    <property type="entry name" value="ZapD_sf"/>
</dbReference>
<keyword evidence="4 5" id="KW-0131">Cell cycle</keyword>
<dbReference type="GO" id="GO:0000917">
    <property type="term" value="P:division septum assembly"/>
    <property type="evidence" value="ECO:0007669"/>
    <property type="project" value="UniProtKB-KW"/>
</dbReference>
<dbReference type="PANTHER" id="PTHR39455:SF1">
    <property type="entry name" value="CELL DIVISION PROTEIN ZAPD"/>
    <property type="match status" value="1"/>
</dbReference>
<evidence type="ECO:0000256" key="5">
    <source>
        <dbReference type="HAMAP-Rule" id="MF_01092"/>
    </source>
</evidence>
<dbReference type="InterPro" id="IPR009777">
    <property type="entry name" value="ZapD"/>
</dbReference>
<proteinExistence type="inferred from homology"/>
<dbReference type="RefSeq" id="WP_185015608.1">
    <property type="nucleotide sequence ID" value="NZ_AYKH01000014.1"/>
</dbReference>
<evidence type="ECO:0000256" key="1">
    <source>
        <dbReference type="ARBA" id="ARBA00022490"/>
    </source>
</evidence>
<evidence type="ECO:0000313" key="7">
    <source>
        <dbReference type="Proteomes" id="UP000283993"/>
    </source>
</evidence>
<dbReference type="PANTHER" id="PTHR39455">
    <property type="entry name" value="CELL DIVISION PROTEIN ZAPD"/>
    <property type="match status" value="1"/>
</dbReference>
<dbReference type="GO" id="GO:0005737">
    <property type="term" value="C:cytoplasm"/>
    <property type="evidence" value="ECO:0007669"/>
    <property type="project" value="UniProtKB-SubCell"/>
</dbReference>
<keyword evidence="2 5" id="KW-0132">Cell division</keyword>
<name>A0A423PNQ7_9GAMM</name>
<accession>A0A423PNQ7</accession>
<dbReference type="AlphaFoldDB" id="A0A423PNQ7"/>
<evidence type="ECO:0000256" key="2">
    <source>
        <dbReference type="ARBA" id="ARBA00022618"/>
    </source>
</evidence>
<gene>
    <name evidence="5" type="primary">zapD</name>
    <name evidence="6" type="ORF">SAOR_08735</name>
</gene>
<comment type="subcellular location">
    <subcellularLocation>
        <location evidence="5">Cytoplasm</location>
    </subcellularLocation>
    <text evidence="5">Localizes to mid-cell in an FtsZ-dependent manner.</text>
</comment>